<evidence type="ECO:0000256" key="1">
    <source>
        <dbReference type="SAM" id="Phobius"/>
    </source>
</evidence>
<accession>A0A410RNH8</accession>
<reference evidence="2 3" key="1">
    <citation type="submission" date="2018-12" db="EMBL/GenBank/DDBJ databases">
        <title>Complete Genome Sequence of the Corallopyronin A producing Myxobacterium Corallococcus coralloides B035.</title>
        <authorList>
            <person name="Bouhired S.M."/>
            <person name="Rupp O."/>
            <person name="Blom J."/>
            <person name="Schaeberle T.F."/>
            <person name="Kehraus S."/>
            <person name="Schiefer A."/>
            <person name="Pfarr K."/>
            <person name="Goesmann A."/>
            <person name="Hoerauf A."/>
            <person name="Koenig G.M."/>
        </authorList>
    </citation>
    <scope>NUCLEOTIDE SEQUENCE [LARGE SCALE GENOMIC DNA]</scope>
    <source>
        <strain evidence="2 3">B035</strain>
    </source>
</reference>
<organism evidence="2 3">
    <name type="scientific">Corallococcus coralloides</name>
    <name type="common">Myxococcus coralloides</name>
    <dbReference type="NCBI Taxonomy" id="184914"/>
    <lineage>
        <taxon>Bacteria</taxon>
        <taxon>Pseudomonadati</taxon>
        <taxon>Myxococcota</taxon>
        <taxon>Myxococcia</taxon>
        <taxon>Myxococcales</taxon>
        <taxon>Cystobacterineae</taxon>
        <taxon>Myxococcaceae</taxon>
        <taxon>Corallococcus</taxon>
    </lineage>
</organism>
<proteinExistence type="predicted"/>
<keyword evidence="1" id="KW-0812">Transmembrane</keyword>
<dbReference type="EMBL" id="CP034669">
    <property type="protein sequence ID" value="QAT83489.1"/>
    <property type="molecule type" value="Genomic_DNA"/>
</dbReference>
<name>A0A410RNH8_CORCK</name>
<keyword evidence="1" id="KW-1133">Transmembrane helix</keyword>
<feature type="transmembrane region" description="Helical" evidence="1">
    <location>
        <begin position="17"/>
        <end position="36"/>
    </location>
</feature>
<protein>
    <submittedName>
        <fullName evidence="2">Uncharacterized protein</fullName>
    </submittedName>
</protein>
<dbReference type="Proteomes" id="UP000288758">
    <property type="component" value="Chromosome"/>
</dbReference>
<evidence type="ECO:0000313" key="3">
    <source>
        <dbReference type="Proteomes" id="UP000288758"/>
    </source>
</evidence>
<sequence length="132" mass="14474">MVDVSDPRPPSSPLLKVMWGNAFLLSVLYLLTGIVVESIRRRYHAPFFERLSMALDSLPARALELVRAMEPLREAYFTGRITDLGVRVVFGLVTVAVIFLLALVVGAIMAVLRWALLRATRGGGEGPRPGKG</sequence>
<keyword evidence="1" id="KW-0472">Membrane</keyword>
<dbReference type="AlphaFoldDB" id="A0A410RNH8"/>
<feature type="transmembrane region" description="Helical" evidence="1">
    <location>
        <begin position="88"/>
        <end position="112"/>
    </location>
</feature>
<gene>
    <name evidence="2" type="ORF">EJ065_1897</name>
</gene>
<evidence type="ECO:0000313" key="2">
    <source>
        <dbReference type="EMBL" id="QAT83489.1"/>
    </source>
</evidence>